<proteinExistence type="predicted"/>
<accession>A0A2X0WWK6</accession>
<evidence type="ECO:0000256" key="2">
    <source>
        <dbReference type="ARBA" id="ARBA00023277"/>
    </source>
</evidence>
<keyword evidence="2" id="KW-0119">Carbohydrate metabolism</keyword>
<dbReference type="PANTHER" id="PTHR35039">
    <property type="entry name" value="3-KETO-L-GULONATE-6-PHOSPHATE DECARBOXYLASE SGBH-RELATED"/>
    <property type="match status" value="1"/>
</dbReference>
<dbReference type="SMART" id="SM00934">
    <property type="entry name" value="OMPdecase"/>
    <property type="match status" value="1"/>
</dbReference>
<protein>
    <submittedName>
        <fullName evidence="4">3-keto-L-gulonate-6-phosphate decarboxylase sgbH</fullName>
        <ecNumber evidence="4">4.1.1.85</ecNumber>
    </submittedName>
</protein>
<dbReference type="PANTHER" id="PTHR35039:SF3">
    <property type="entry name" value="3-KETO-L-GULONATE-6-PHOSPHATE DECARBOXYLASE SGBH-RELATED"/>
    <property type="match status" value="1"/>
</dbReference>
<dbReference type="Proteomes" id="UP000250086">
    <property type="component" value="Unassembled WGS sequence"/>
</dbReference>
<dbReference type="Gene3D" id="3.20.20.70">
    <property type="entry name" value="Aldolase class I"/>
    <property type="match status" value="1"/>
</dbReference>
<evidence type="ECO:0000259" key="3">
    <source>
        <dbReference type="SMART" id="SM00934"/>
    </source>
</evidence>
<dbReference type="GO" id="GO:0004590">
    <property type="term" value="F:orotidine-5'-phosphate decarboxylase activity"/>
    <property type="evidence" value="ECO:0007669"/>
    <property type="project" value="InterPro"/>
</dbReference>
<gene>
    <name evidence="4" type="primary">sgbH</name>
    <name evidence="4" type="ORF">NCTC13093_01292</name>
</gene>
<name>A0A2X0WWK6_9GAMM</name>
<dbReference type="InterPro" id="IPR041710">
    <property type="entry name" value="HPS/KGPDC"/>
</dbReference>
<keyword evidence="5" id="KW-1185">Reference proteome</keyword>
<feature type="domain" description="Orotidine 5'-phosphate decarboxylase" evidence="3">
    <location>
        <begin position="5"/>
        <end position="207"/>
    </location>
</feature>
<dbReference type="InterPro" id="IPR013785">
    <property type="entry name" value="Aldolase_TIM"/>
</dbReference>
<organism evidence="4 5">
    <name type="scientific">Anaerobiospirillum thomasii</name>
    <dbReference type="NCBI Taxonomy" id="179995"/>
    <lineage>
        <taxon>Bacteria</taxon>
        <taxon>Pseudomonadati</taxon>
        <taxon>Pseudomonadota</taxon>
        <taxon>Gammaproteobacteria</taxon>
        <taxon>Aeromonadales</taxon>
        <taxon>Succinivibrionaceae</taxon>
        <taxon>Anaerobiospirillum</taxon>
    </lineage>
</organism>
<dbReference type="EC" id="4.1.1.85" evidence="4"/>
<sequence>MALPLLQIALDDTVLENALSTAKAVADGVDIIEAGTILCVSEGVRTVSLLRSLYKDKIIVCDLKVADAGDVLARKAFGAGASYMTVICAAPIATMVAARQVADDNGGEIQIELFGSWTFDDARQWLDNGIRQAIYHRGRDAERSGVSWSSEDLDKMKRLSDLGIELSVTGGIKPQDIHLFKDINVKAFIAGRSIARAADPLQACNEFKEKFREYFKA</sequence>
<evidence type="ECO:0000256" key="1">
    <source>
        <dbReference type="ARBA" id="ARBA00023239"/>
    </source>
</evidence>
<dbReference type="EMBL" id="UAPV01000001">
    <property type="protein sequence ID" value="SPT69901.1"/>
    <property type="molecule type" value="Genomic_DNA"/>
</dbReference>
<dbReference type="FunFam" id="3.20.20.70:FF:000022">
    <property type="entry name" value="3-keto-L-gulonate-6-phosphate decarboxylase UlaD"/>
    <property type="match status" value="1"/>
</dbReference>
<dbReference type="InterPro" id="IPR001754">
    <property type="entry name" value="OMPdeCOase_dom"/>
</dbReference>
<dbReference type="GO" id="GO:0019854">
    <property type="term" value="P:L-ascorbic acid catabolic process"/>
    <property type="evidence" value="ECO:0007669"/>
    <property type="project" value="TreeGrafter"/>
</dbReference>
<dbReference type="RefSeq" id="WP_113744030.1">
    <property type="nucleotide sequence ID" value="NZ_UAPV01000001.1"/>
</dbReference>
<dbReference type="Pfam" id="PF00215">
    <property type="entry name" value="OMPdecase"/>
    <property type="match status" value="1"/>
</dbReference>
<dbReference type="SUPFAM" id="SSF51366">
    <property type="entry name" value="Ribulose-phoshate binding barrel"/>
    <property type="match status" value="1"/>
</dbReference>
<dbReference type="NCBIfam" id="NF009831">
    <property type="entry name" value="PRK13305.1"/>
    <property type="match status" value="1"/>
</dbReference>
<dbReference type="GO" id="GO:0033982">
    <property type="term" value="F:3-dehydro-L-gulonate-6-phosphate decarboxylase activity"/>
    <property type="evidence" value="ECO:0007669"/>
    <property type="project" value="UniProtKB-EC"/>
</dbReference>
<dbReference type="NCBIfam" id="NF009832">
    <property type="entry name" value="PRK13306.1"/>
    <property type="match status" value="1"/>
</dbReference>
<keyword evidence="1 4" id="KW-0456">Lyase</keyword>
<evidence type="ECO:0000313" key="4">
    <source>
        <dbReference type="EMBL" id="SPT69901.1"/>
    </source>
</evidence>
<reference evidence="4 5" key="1">
    <citation type="submission" date="2018-06" db="EMBL/GenBank/DDBJ databases">
        <authorList>
            <consortium name="Pathogen Informatics"/>
            <person name="Doyle S."/>
        </authorList>
    </citation>
    <scope>NUCLEOTIDE SEQUENCE [LARGE SCALE GENOMIC DNA]</scope>
    <source>
        <strain evidence="4 5">NCTC13093</strain>
    </source>
</reference>
<dbReference type="InterPro" id="IPR011060">
    <property type="entry name" value="RibuloseP-bd_barrel"/>
</dbReference>
<dbReference type="CDD" id="cd04726">
    <property type="entry name" value="KGPDC_HPS"/>
    <property type="match status" value="1"/>
</dbReference>
<dbReference type="AlphaFoldDB" id="A0A2X0WWK6"/>
<evidence type="ECO:0000313" key="5">
    <source>
        <dbReference type="Proteomes" id="UP000250086"/>
    </source>
</evidence>
<dbReference type="GO" id="GO:0006207">
    <property type="term" value="P:'de novo' pyrimidine nucleobase biosynthetic process"/>
    <property type="evidence" value="ECO:0007669"/>
    <property type="project" value="InterPro"/>
</dbReference>